<dbReference type="Proteomes" id="UP001470230">
    <property type="component" value="Unassembled WGS sequence"/>
</dbReference>
<proteinExistence type="predicted"/>
<name>A0ABR2JLQ4_9EUKA</name>
<evidence type="ECO:0000313" key="3">
    <source>
        <dbReference type="Proteomes" id="UP001470230"/>
    </source>
</evidence>
<feature type="compositionally biased region" description="Low complexity" evidence="1">
    <location>
        <begin position="39"/>
        <end position="52"/>
    </location>
</feature>
<protein>
    <submittedName>
        <fullName evidence="2">Uncharacterized protein</fullName>
    </submittedName>
</protein>
<comment type="caution">
    <text evidence="2">The sequence shown here is derived from an EMBL/GenBank/DDBJ whole genome shotgun (WGS) entry which is preliminary data.</text>
</comment>
<dbReference type="EMBL" id="JAPFFF010000011">
    <property type="protein sequence ID" value="KAK8878627.1"/>
    <property type="molecule type" value="Genomic_DNA"/>
</dbReference>
<evidence type="ECO:0000313" key="2">
    <source>
        <dbReference type="EMBL" id="KAK8878627.1"/>
    </source>
</evidence>
<sequence>MRTKTAIQKVRMPAPIETNPRKSVQVHSINVIRHKKTSNNDNNESMNDESYSPNFQSTFPPISNRPLTSLSYSERRECICDIMALGSLRAFDAAHKHHAEDLEKDFEKQWKEQERLRLWRAAQAQSKISTRRKERDKGVLEKIVSLRNQQRREYIERGVNPENVPQYINRRPLPKEDRAIYRKTSPVFYWG</sequence>
<feature type="region of interest" description="Disordered" evidence="1">
    <location>
        <begin position="34"/>
        <end position="60"/>
    </location>
</feature>
<organism evidence="2 3">
    <name type="scientific">Tritrichomonas musculus</name>
    <dbReference type="NCBI Taxonomy" id="1915356"/>
    <lineage>
        <taxon>Eukaryota</taxon>
        <taxon>Metamonada</taxon>
        <taxon>Parabasalia</taxon>
        <taxon>Tritrichomonadida</taxon>
        <taxon>Tritrichomonadidae</taxon>
        <taxon>Tritrichomonas</taxon>
    </lineage>
</organism>
<keyword evidence="3" id="KW-1185">Reference proteome</keyword>
<accession>A0ABR2JLQ4</accession>
<gene>
    <name evidence="2" type="ORF">M9Y10_005407</name>
</gene>
<evidence type="ECO:0000256" key="1">
    <source>
        <dbReference type="SAM" id="MobiDB-lite"/>
    </source>
</evidence>
<reference evidence="2 3" key="1">
    <citation type="submission" date="2024-04" db="EMBL/GenBank/DDBJ databases">
        <title>Tritrichomonas musculus Genome.</title>
        <authorList>
            <person name="Alves-Ferreira E."/>
            <person name="Grigg M."/>
            <person name="Lorenzi H."/>
            <person name="Galac M."/>
        </authorList>
    </citation>
    <scope>NUCLEOTIDE SEQUENCE [LARGE SCALE GENOMIC DNA]</scope>
    <source>
        <strain evidence="2 3">EAF2021</strain>
    </source>
</reference>